<feature type="compositionally biased region" description="Basic residues" evidence="2">
    <location>
        <begin position="160"/>
        <end position="192"/>
    </location>
</feature>
<feature type="region of interest" description="Disordered" evidence="2">
    <location>
        <begin position="1"/>
        <end position="94"/>
    </location>
</feature>
<dbReference type="EMBL" id="MVBO01000015">
    <property type="protein sequence ID" value="OZJ05483.1"/>
    <property type="molecule type" value="Genomic_DNA"/>
</dbReference>
<comment type="similarity">
    <text evidence="1">Belongs to the NKAP family.</text>
</comment>
<evidence type="ECO:0000313" key="5">
    <source>
        <dbReference type="Proteomes" id="UP000242875"/>
    </source>
</evidence>
<dbReference type="PANTHER" id="PTHR13087">
    <property type="entry name" value="NF-KAPPA B ACTIVATING PROTEIN"/>
    <property type="match status" value="1"/>
</dbReference>
<feature type="compositionally biased region" description="Basic and acidic residues" evidence="2">
    <location>
        <begin position="1"/>
        <end position="41"/>
    </location>
</feature>
<dbReference type="AlphaFoldDB" id="A0A261Y4F8"/>
<dbReference type="Proteomes" id="UP000242875">
    <property type="component" value="Unassembled WGS sequence"/>
</dbReference>
<feature type="region of interest" description="Disordered" evidence="2">
    <location>
        <begin position="246"/>
        <end position="270"/>
    </location>
</feature>
<feature type="domain" description="NF-kappa-B-activating protein C-terminal" evidence="3">
    <location>
        <begin position="263"/>
        <end position="362"/>
    </location>
</feature>
<evidence type="ECO:0000256" key="1">
    <source>
        <dbReference type="ARBA" id="ARBA00009313"/>
    </source>
</evidence>
<feature type="compositionally biased region" description="Basic and acidic residues" evidence="2">
    <location>
        <begin position="198"/>
        <end position="226"/>
    </location>
</feature>
<protein>
    <recommendedName>
        <fullName evidence="3">NF-kappa-B-activating protein C-terminal domain-containing protein</fullName>
    </recommendedName>
</protein>
<reference evidence="4 5" key="1">
    <citation type="journal article" date="2017" name="Mycologia">
        <title>Bifiguratus adelaidae, gen. et sp. nov., a new member of Mucoromycotina in endophytic and soil-dwelling habitats.</title>
        <authorList>
            <person name="Torres-Cruz T.J."/>
            <person name="Billingsley Tobias T.L."/>
            <person name="Almatruk M."/>
            <person name="Hesse C."/>
            <person name="Kuske C.R."/>
            <person name="Desiro A."/>
            <person name="Benucci G.M."/>
            <person name="Bonito G."/>
            <person name="Stajich J.E."/>
            <person name="Dunlap C."/>
            <person name="Arnold A.E."/>
            <person name="Porras-Alfaro A."/>
        </authorList>
    </citation>
    <scope>NUCLEOTIDE SEQUENCE [LARGE SCALE GENOMIC DNA]</scope>
    <source>
        <strain evidence="4 5">AZ0501</strain>
    </source>
</reference>
<evidence type="ECO:0000259" key="3">
    <source>
        <dbReference type="Pfam" id="PF06047"/>
    </source>
</evidence>
<evidence type="ECO:0000313" key="4">
    <source>
        <dbReference type="EMBL" id="OZJ05483.1"/>
    </source>
</evidence>
<dbReference type="PANTHER" id="PTHR13087:SF0">
    <property type="entry name" value="NFKB ACTIVATING PROTEIN LIKE"/>
    <property type="match status" value="1"/>
</dbReference>
<evidence type="ECO:0000256" key="2">
    <source>
        <dbReference type="SAM" id="MobiDB-lite"/>
    </source>
</evidence>
<comment type="caution">
    <text evidence="4">The sequence shown here is derived from an EMBL/GenBank/DDBJ whole genome shotgun (WGS) entry which is preliminary data.</text>
</comment>
<feature type="region of interest" description="Disordered" evidence="2">
    <location>
        <begin position="107"/>
        <end position="230"/>
    </location>
</feature>
<organism evidence="4 5">
    <name type="scientific">Bifiguratus adelaidae</name>
    <dbReference type="NCBI Taxonomy" id="1938954"/>
    <lineage>
        <taxon>Eukaryota</taxon>
        <taxon>Fungi</taxon>
        <taxon>Fungi incertae sedis</taxon>
        <taxon>Mucoromycota</taxon>
        <taxon>Mucoromycotina</taxon>
        <taxon>Endogonomycetes</taxon>
        <taxon>Endogonales</taxon>
        <taxon>Endogonales incertae sedis</taxon>
        <taxon>Bifiguratus</taxon>
    </lineage>
</organism>
<feature type="compositionally biased region" description="Basic and acidic residues" evidence="2">
    <location>
        <begin position="48"/>
        <end position="58"/>
    </location>
</feature>
<feature type="compositionally biased region" description="Basic and acidic residues" evidence="2">
    <location>
        <begin position="64"/>
        <end position="76"/>
    </location>
</feature>
<sequence>MSPSRDRSPGRGGYRDRSEDVDYGTRRRDTSRDHRGRRDSPDYSPYRGRYDDRNERRDNSHRRSPPDSRDRSRRYNDQPPYGQDGELNGVPRMPGETYFEYRKRVREASTISVWPRSPSVSPERDRSLTPPRKSSKKSRYYDSASDVSETESDSEDDRRSRRKEKKQHHHHHRSSRHSKHKKSSKHKRRRSRTPTPSETERDREPSRARDKMEDRVVAHDGHHKSQDMPNLDDMWVEKQVELPDDAAVGPVPLSTHDVRGDKRSYGGDLLPGEGSAMAAYVAEGKRIPRRGEIGLTSDQIEHFEQAGYVMSGSRHQLMNAVRLRKENQVISAEEKRALLTHAQESRVKRENEIISGFREILASRSKDPI</sequence>
<dbReference type="GO" id="GO:0005634">
    <property type="term" value="C:nucleus"/>
    <property type="evidence" value="ECO:0007669"/>
    <property type="project" value="TreeGrafter"/>
</dbReference>
<dbReference type="InterPro" id="IPR009269">
    <property type="entry name" value="NKAP_C"/>
</dbReference>
<proteinExistence type="inferred from homology"/>
<feature type="compositionally biased region" description="Basic and acidic residues" evidence="2">
    <location>
        <begin position="256"/>
        <end position="265"/>
    </location>
</feature>
<dbReference type="Pfam" id="PF06047">
    <property type="entry name" value="Nkap_C"/>
    <property type="match status" value="1"/>
</dbReference>
<accession>A0A261Y4F8</accession>
<dbReference type="GO" id="GO:0010468">
    <property type="term" value="P:regulation of gene expression"/>
    <property type="evidence" value="ECO:0007669"/>
    <property type="project" value="TreeGrafter"/>
</dbReference>
<dbReference type="OrthoDB" id="273141at2759"/>
<dbReference type="GO" id="GO:0003682">
    <property type="term" value="F:chromatin binding"/>
    <property type="evidence" value="ECO:0007669"/>
    <property type="project" value="InterPro"/>
</dbReference>
<gene>
    <name evidence="4" type="ORF">BZG36_01620</name>
</gene>
<dbReference type="InterPro" id="IPR040466">
    <property type="entry name" value="NKAP"/>
</dbReference>
<name>A0A261Y4F8_9FUNG</name>
<keyword evidence="5" id="KW-1185">Reference proteome</keyword>